<comment type="similarity">
    <text evidence="1">Belongs to the NAD(P)-dependent epimerase/dehydratase family.</text>
</comment>
<name>A0A838WE65_9CYAN</name>
<dbReference type="EMBL" id="VDFG01000246">
    <property type="protein sequence ID" value="MBA4464918.1"/>
    <property type="molecule type" value="Genomic_DNA"/>
</dbReference>
<evidence type="ECO:0000259" key="2">
    <source>
        <dbReference type="Pfam" id="PF01370"/>
    </source>
</evidence>
<dbReference type="CDD" id="cd05234">
    <property type="entry name" value="UDP_G4E_2_SDR_e"/>
    <property type="match status" value="1"/>
</dbReference>
<proteinExistence type="inferred from homology"/>
<dbReference type="Gene3D" id="3.90.25.10">
    <property type="entry name" value="UDP-galactose 4-epimerase, domain 1"/>
    <property type="match status" value="2"/>
</dbReference>
<dbReference type="InterPro" id="IPR036291">
    <property type="entry name" value="NAD(P)-bd_dom_sf"/>
</dbReference>
<dbReference type="AlphaFoldDB" id="A0A838WE65"/>
<comment type="caution">
    <text evidence="3">The sequence shown here is derived from an EMBL/GenBank/DDBJ whole genome shotgun (WGS) entry which is preliminary data.</text>
</comment>
<evidence type="ECO:0000256" key="1">
    <source>
        <dbReference type="ARBA" id="ARBA00007637"/>
    </source>
</evidence>
<accession>A0A838WE65</accession>
<dbReference type="Pfam" id="PF01370">
    <property type="entry name" value="Epimerase"/>
    <property type="match status" value="1"/>
</dbReference>
<evidence type="ECO:0000313" key="4">
    <source>
        <dbReference type="Proteomes" id="UP000538075"/>
    </source>
</evidence>
<reference evidence="3 4" key="1">
    <citation type="journal article" date="2020" name="J. Appl. Phycol.">
        <title>Morphological changes and genome evolution in Raphidiopsis raciborskii CS-506 after 23 years in culture.</title>
        <authorList>
            <person name="Willis A."/>
            <person name="Bent S.J."/>
            <person name="Jameson I.D."/>
        </authorList>
    </citation>
    <scope>NUCLEOTIDE SEQUENCE [LARGE SCALE GENOMIC DNA]</scope>
    <source>
        <strain evidence="3 4">CS-506_A</strain>
    </source>
</reference>
<dbReference type="PANTHER" id="PTHR43000">
    <property type="entry name" value="DTDP-D-GLUCOSE 4,6-DEHYDRATASE-RELATED"/>
    <property type="match status" value="1"/>
</dbReference>
<dbReference type="Proteomes" id="UP000538075">
    <property type="component" value="Unassembled WGS sequence"/>
</dbReference>
<organism evidence="3 4">
    <name type="scientific">Cylindrospermopsis raciborskii CS-506_A</name>
    <dbReference type="NCBI Taxonomy" id="2585140"/>
    <lineage>
        <taxon>Bacteria</taxon>
        <taxon>Bacillati</taxon>
        <taxon>Cyanobacteriota</taxon>
        <taxon>Cyanophyceae</taxon>
        <taxon>Nostocales</taxon>
        <taxon>Aphanizomenonaceae</taxon>
        <taxon>Cylindrospermopsis</taxon>
    </lineage>
</organism>
<dbReference type="Gene3D" id="3.40.50.720">
    <property type="entry name" value="NAD(P)-binding Rossmann-like Domain"/>
    <property type="match status" value="1"/>
</dbReference>
<evidence type="ECO:0000313" key="3">
    <source>
        <dbReference type="EMBL" id="MBA4464918.1"/>
    </source>
</evidence>
<dbReference type="SUPFAM" id="SSF51735">
    <property type="entry name" value="NAD(P)-binding Rossmann-fold domains"/>
    <property type="match status" value="1"/>
</dbReference>
<protein>
    <submittedName>
        <fullName evidence="3">NAD-dependent epimerase/dehydratase family protein</fullName>
    </submittedName>
</protein>
<sequence length="319" mass="35524">MKKVFITGCAGFIGSNLTDRLLSLGTKVTGYDNFSTGQERFLALASKNANFNLVRGDLLDQTVLTNAMEGCEMVFHLAANADVRFGTNHPRRDLEQNTIATYNVLEAMRQNGIQHIAFSSTGSVYGEAPVIPTPEDAPFPIQTSLYGASKLAGEGLIAAYCEGFGFQSWIFRFVSILGERYTHGHVFDFYKQLKADPTRLAVLGNGTQRKSYLYIQDCLDAILLALERASNRVNIFNLGVDDYCQVNNSIGWICQELGVNPQLEYSGGDRGWIGDNPFIHLDVSKIQALGWEPKLTIREGVIKTVQYLRANEWVFEVRK</sequence>
<feature type="domain" description="NAD-dependent epimerase/dehydratase" evidence="2">
    <location>
        <begin position="4"/>
        <end position="239"/>
    </location>
</feature>
<dbReference type="InterPro" id="IPR001509">
    <property type="entry name" value="Epimerase_deHydtase"/>
</dbReference>
<gene>
    <name evidence="3" type="ORF">FHK98_03455</name>
</gene>